<reference evidence="3" key="1">
    <citation type="submission" date="2018-11" db="EMBL/GenBank/DDBJ databases">
        <authorList>
            <consortium name="Pathogen Informatics"/>
        </authorList>
    </citation>
    <scope>NUCLEOTIDE SEQUENCE</scope>
</reference>
<dbReference type="SUPFAM" id="SSF54001">
    <property type="entry name" value="Cysteine proteinases"/>
    <property type="match status" value="1"/>
</dbReference>
<dbReference type="InterPro" id="IPR001394">
    <property type="entry name" value="Peptidase_C19_UCH"/>
</dbReference>
<keyword evidence="4" id="KW-1185">Reference proteome</keyword>
<dbReference type="GO" id="GO:0016579">
    <property type="term" value="P:protein deubiquitination"/>
    <property type="evidence" value="ECO:0007669"/>
    <property type="project" value="InterPro"/>
</dbReference>
<dbReference type="OrthoDB" id="289038at2759"/>
<dbReference type="PROSITE" id="PS50235">
    <property type="entry name" value="USP_3"/>
    <property type="match status" value="1"/>
</dbReference>
<feature type="compositionally biased region" description="Basic and acidic residues" evidence="1">
    <location>
        <begin position="311"/>
        <end position="336"/>
    </location>
</feature>
<dbReference type="EMBL" id="CAAALY010003293">
    <property type="protein sequence ID" value="VEL08169.1"/>
    <property type="molecule type" value="Genomic_DNA"/>
</dbReference>
<dbReference type="InterPro" id="IPR038765">
    <property type="entry name" value="Papain-like_cys_pep_sf"/>
</dbReference>
<dbReference type="Proteomes" id="UP000784294">
    <property type="component" value="Unassembled WGS sequence"/>
</dbReference>
<evidence type="ECO:0000313" key="3">
    <source>
        <dbReference type="EMBL" id="VEL08169.1"/>
    </source>
</evidence>
<feature type="domain" description="USP" evidence="2">
    <location>
        <begin position="256"/>
        <end position="336"/>
    </location>
</feature>
<dbReference type="AlphaFoldDB" id="A0A448WC44"/>
<organism evidence="3 4">
    <name type="scientific">Protopolystoma xenopodis</name>
    <dbReference type="NCBI Taxonomy" id="117903"/>
    <lineage>
        <taxon>Eukaryota</taxon>
        <taxon>Metazoa</taxon>
        <taxon>Spiralia</taxon>
        <taxon>Lophotrochozoa</taxon>
        <taxon>Platyhelminthes</taxon>
        <taxon>Monogenea</taxon>
        <taxon>Polyopisthocotylea</taxon>
        <taxon>Polystomatidea</taxon>
        <taxon>Polystomatidae</taxon>
        <taxon>Protopolystoma</taxon>
    </lineage>
</organism>
<protein>
    <recommendedName>
        <fullName evidence="2">USP domain-containing protein</fullName>
    </recommendedName>
</protein>
<accession>A0A448WC44</accession>
<evidence type="ECO:0000256" key="1">
    <source>
        <dbReference type="SAM" id="MobiDB-lite"/>
    </source>
</evidence>
<proteinExistence type="predicted"/>
<dbReference type="Gene3D" id="3.90.70.10">
    <property type="entry name" value="Cysteine proteinases"/>
    <property type="match status" value="1"/>
</dbReference>
<evidence type="ECO:0000259" key="2">
    <source>
        <dbReference type="PROSITE" id="PS50235"/>
    </source>
</evidence>
<dbReference type="GO" id="GO:0004843">
    <property type="term" value="F:cysteine-type deubiquitinase activity"/>
    <property type="evidence" value="ECO:0007669"/>
    <property type="project" value="InterPro"/>
</dbReference>
<dbReference type="Pfam" id="PF00443">
    <property type="entry name" value="UCH"/>
    <property type="match status" value="1"/>
</dbReference>
<feature type="compositionally biased region" description="Low complexity" evidence="1">
    <location>
        <begin position="191"/>
        <end position="203"/>
    </location>
</feature>
<dbReference type="InterPro" id="IPR028889">
    <property type="entry name" value="USP"/>
</dbReference>
<feature type="region of interest" description="Disordered" evidence="1">
    <location>
        <begin position="296"/>
        <end position="336"/>
    </location>
</feature>
<evidence type="ECO:0000313" key="4">
    <source>
        <dbReference type="Proteomes" id="UP000784294"/>
    </source>
</evidence>
<feature type="compositionally biased region" description="Polar residues" evidence="1">
    <location>
        <begin position="300"/>
        <end position="310"/>
    </location>
</feature>
<gene>
    <name evidence="3" type="ORF">PXEA_LOCUS1609</name>
</gene>
<name>A0A448WC44_9PLAT</name>
<dbReference type="PROSITE" id="PS00972">
    <property type="entry name" value="USP_1"/>
    <property type="match status" value="1"/>
</dbReference>
<dbReference type="InterPro" id="IPR018200">
    <property type="entry name" value="USP_CS"/>
</dbReference>
<sequence length="336" mass="35776">MQQSTDSDSATDLARHIFASGTTDCFALPPDALLSAAFGLLLGLAANCAQNQSLITRILCELFYSPSVHLNITEWDFSPASGQASNSSPKSSHCSQRFNYQSRMSAAAGSASAVSPEGSTTLGTSYSCLSVRRWRDRFPGPGPELSSPMIPVFSLGLAQIATPLSPCRVGSPSSGVSSTLGFEATVSNSYGSNSSSGSSSSGNVTGQAESSEPLAVCPGGIAQSQATCSSDLKVYPYPNHHHRYYTPLSDRQDSFVGLKNAGATCYMNAILQQLFQLAPIRDSVLLSSPERLLQRHQQLDSRTLNPNQNETTKDGRGELNEPAKHEEENRKVSPIC</sequence>
<feature type="region of interest" description="Disordered" evidence="1">
    <location>
        <begin position="191"/>
        <end position="210"/>
    </location>
</feature>
<comment type="caution">
    <text evidence="3">The sequence shown here is derived from an EMBL/GenBank/DDBJ whole genome shotgun (WGS) entry which is preliminary data.</text>
</comment>